<organism evidence="1 2">
    <name type="scientific">Dipteronia dyeriana</name>
    <dbReference type="NCBI Taxonomy" id="168575"/>
    <lineage>
        <taxon>Eukaryota</taxon>
        <taxon>Viridiplantae</taxon>
        <taxon>Streptophyta</taxon>
        <taxon>Embryophyta</taxon>
        <taxon>Tracheophyta</taxon>
        <taxon>Spermatophyta</taxon>
        <taxon>Magnoliopsida</taxon>
        <taxon>eudicotyledons</taxon>
        <taxon>Gunneridae</taxon>
        <taxon>Pentapetalae</taxon>
        <taxon>rosids</taxon>
        <taxon>malvids</taxon>
        <taxon>Sapindales</taxon>
        <taxon>Sapindaceae</taxon>
        <taxon>Hippocastanoideae</taxon>
        <taxon>Acereae</taxon>
        <taxon>Dipteronia</taxon>
    </lineage>
</organism>
<proteinExistence type="predicted"/>
<accession>A0AAD9U4T8</accession>
<keyword evidence="2" id="KW-1185">Reference proteome</keyword>
<sequence length="70" mass="7708">VVFPKQFTICKGASAWPDVVLLGDLNKITIGFCSNVHERCVIQATWSLPIEVSIKTSIERLSGIYPCGQE</sequence>
<dbReference type="SUPFAM" id="SSF51161">
    <property type="entry name" value="Trimeric LpxA-like enzymes"/>
    <property type="match status" value="1"/>
</dbReference>
<gene>
    <name evidence="1" type="ORF">Ddye_015449</name>
</gene>
<dbReference type="EMBL" id="JANJYI010000005">
    <property type="protein sequence ID" value="KAK2647960.1"/>
    <property type="molecule type" value="Genomic_DNA"/>
</dbReference>
<evidence type="ECO:0000313" key="2">
    <source>
        <dbReference type="Proteomes" id="UP001280121"/>
    </source>
</evidence>
<dbReference type="InterPro" id="IPR011004">
    <property type="entry name" value="Trimer_LpxA-like_sf"/>
</dbReference>
<evidence type="ECO:0000313" key="1">
    <source>
        <dbReference type="EMBL" id="KAK2647960.1"/>
    </source>
</evidence>
<dbReference type="AlphaFoldDB" id="A0AAD9U4T8"/>
<reference evidence="1" key="1">
    <citation type="journal article" date="2023" name="Plant J.">
        <title>Genome sequences and population genomics provide insights into the demographic history, inbreeding, and mutation load of two 'living fossil' tree species of Dipteronia.</title>
        <authorList>
            <person name="Feng Y."/>
            <person name="Comes H.P."/>
            <person name="Chen J."/>
            <person name="Zhu S."/>
            <person name="Lu R."/>
            <person name="Zhang X."/>
            <person name="Li P."/>
            <person name="Qiu J."/>
            <person name="Olsen K.M."/>
            <person name="Qiu Y."/>
        </authorList>
    </citation>
    <scope>NUCLEOTIDE SEQUENCE</scope>
    <source>
        <strain evidence="1">KIB01</strain>
    </source>
</reference>
<dbReference type="InterPro" id="IPR050484">
    <property type="entry name" value="Transf_Hexapept/Carb_Anhydrase"/>
</dbReference>
<dbReference type="PANTHER" id="PTHR13061">
    <property type="entry name" value="DYNACTIN SUBUNIT P25"/>
    <property type="match status" value="1"/>
</dbReference>
<name>A0AAD9U4T8_9ROSI</name>
<protein>
    <submittedName>
        <fullName evidence="1">Uncharacterized protein</fullName>
    </submittedName>
</protein>
<feature type="non-terminal residue" evidence="1">
    <location>
        <position position="1"/>
    </location>
</feature>
<dbReference type="PANTHER" id="PTHR13061:SF29">
    <property type="entry name" value="GAMMA CARBONIC ANHYDRASE-LIKE 1, MITOCHONDRIAL-RELATED"/>
    <property type="match status" value="1"/>
</dbReference>
<comment type="caution">
    <text evidence="1">The sequence shown here is derived from an EMBL/GenBank/DDBJ whole genome shotgun (WGS) entry which is preliminary data.</text>
</comment>
<dbReference type="Proteomes" id="UP001280121">
    <property type="component" value="Unassembled WGS sequence"/>
</dbReference>